<gene>
    <name evidence="5" type="ORF">H4C44_06065</name>
</gene>
<protein>
    <submittedName>
        <fullName evidence="5">Glucose 1-dehydrogenase</fullName>
        <ecNumber evidence="5">1.1.1.47</ecNumber>
    </submittedName>
</protein>
<dbReference type="NCBIfam" id="NF005559">
    <property type="entry name" value="PRK07231.1"/>
    <property type="match status" value="1"/>
</dbReference>
<keyword evidence="3 5" id="KW-0560">Oxidoreductase</keyword>
<sequence>MANERFSLAGKVALVTGASSGIGYCLAQGLAQAGATIVATARRVDRIEALVRDINGSGGAAIAVPMDVTSAESVRAAFDNAAAQVGLCDIIINNAGVAAPAPFLETDNDSMDDVLNTNFKGIWRVSQEGARRLAEAKRPGSIVNIASILGLATQPGYSAYAASKGAVIQLTRSLANDLGRFSIRVNAVAPGWFETEMSQAFFASDKGQAAIRTMPARRLGQLDELVGPVILLASEAGSFINGVILPVDGAHHTRLA</sequence>
<evidence type="ECO:0000256" key="1">
    <source>
        <dbReference type="ARBA" id="ARBA00006484"/>
    </source>
</evidence>
<feature type="domain" description="Ketoreductase" evidence="4">
    <location>
        <begin position="11"/>
        <end position="195"/>
    </location>
</feature>
<dbReference type="SUPFAM" id="SSF51735">
    <property type="entry name" value="NAD(P)-binding Rossmann-fold domains"/>
    <property type="match status" value="1"/>
</dbReference>
<dbReference type="PANTHER" id="PTHR43618">
    <property type="entry name" value="7-ALPHA-HYDROXYSTEROID DEHYDROGENASE"/>
    <property type="match status" value="1"/>
</dbReference>
<dbReference type="InterPro" id="IPR020904">
    <property type="entry name" value="Sc_DH/Rdtase_CS"/>
</dbReference>
<dbReference type="PRINTS" id="PR00080">
    <property type="entry name" value="SDRFAMILY"/>
</dbReference>
<evidence type="ECO:0000256" key="2">
    <source>
        <dbReference type="ARBA" id="ARBA00022857"/>
    </source>
</evidence>
<dbReference type="SMART" id="SM00822">
    <property type="entry name" value="PKS_KR"/>
    <property type="match status" value="1"/>
</dbReference>
<dbReference type="GO" id="GO:0047936">
    <property type="term" value="F:glucose 1-dehydrogenase [NAD(P)+] activity"/>
    <property type="evidence" value="ECO:0007669"/>
    <property type="project" value="UniProtKB-EC"/>
</dbReference>
<evidence type="ECO:0000313" key="5">
    <source>
        <dbReference type="EMBL" id="MBA6058738.1"/>
    </source>
</evidence>
<dbReference type="EMBL" id="JACGCU010000007">
    <property type="protein sequence ID" value="MBA6058738.1"/>
    <property type="molecule type" value="Genomic_DNA"/>
</dbReference>
<dbReference type="InterPro" id="IPR052178">
    <property type="entry name" value="Sec_Metab_Biosynth_SDR"/>
</dbReference>
<dbReference type="Gene3D" id="3.40.50.720">
    <property type="entry name" value="NAD(P)-binding Rossmann-like Domain"/>
    <property type="match status" value="1"/>
</dbReference>
<dbReference type="InterPro" id="IPR002347">
    <property type="entry name" value="SDR_fam"/>
</dbReference>
<accession>A0A7W2JGW6</accession>
<dbReference type="InterPro" id="IPR057326">
    <property type="entry name" value="KR_dom"/>
</dbReference>
<dbReference type="InterPro" id="IPR036291">
    <property type="entry name" value="NAD(P)-bd_dom_sf"/>
</dbReference>
<dbReference type="PRINTS" id="PR00081">
    <property type="entry name" value="GDHRDH"/>
</dbReference>
<dbReference type="RefSeq" id="WP_182365690.1">
    <property type="nucleotide sequence ID" value="NZ_JACGCU010000007.1"/>
</dbReference>
<dbReference type="EC" id="1.1.1.47" evidence="5"/>
<proteinExistence type="inferred from homology"/>
<organism evidence="5 6">
    <name type="scientific">Pseudomonas juntendi</name>
    <dbReference type="NCBI Taxonomy" id="2666183"/>
    <lineage>
        <taxon>Bacteria</taxon>
        <taxon>Pseudomonadati</taxon>
        <taxon>Pseudomonadota</taxon>
        <taxon>Gammaproteobacteria</taxon>
        <taxon>Pseudomonadales</taxon>
        <taxon>Pseudomonadaceae</taxon>
        <taxon>Pseudomonas</taxon>
    </lineage>
</organism>
<dbReference type="PROSITE" id="PS00061">
    <property type="entry name" value="ADH_SHORT"/>
    <property type="match status" value="1"/>
</dbReference>
<dbReference type="PANTHER" id="PTHR43618:SF8">
    <property type="entry name" value="7ALPHA-HYDROXYSTEROID DEHYDROGENASE"/>
    <property type="match status" value="1"/>
</dbReference>
<dbReference type="Proteomes" id="UP000556620">
    <property type="component" value="Unassembled WGS sequence"/>
</dbReference>
<dbReference type="FunFam" id="3.40.50.720:FF:000084">
    <property type="entry name" value="Short-chain dehydrogenase reductase"/>
    <property type="match status" value="1"/>
</dbReference>
<evidence type="ECO:0000259" key="4">
    <source>
        <dbReference type="SMART" id="SM00822"/>
    </source>
</evidence>
<dbReference type="AlphaFoldDB" id="A0A7W2JGW6"/>
<evidence type="ECO:0000256" key="3">
    <source>
        <dbReference type="ARBA" id="ARBA00023002"/>
    </source>
</evidence>
<comment type="caution">
    <text evidence="5">The sequence shown here is derived from an EMBL/GenBank/DDBJ whole genome shotgun (WGS) entry which is preliminary data.</text>
</comment>
<name>A0A7W2JGW6_9PSED</name>
<dbReference type="Pfam" id="PF13561">
    <property type="entry name" value="adh_short_C2"/>
    <property type="match status" value="1"/>
</dbReference>
<reference evidence="5 6" key="1">
    <citation type="submission" date="2020-07" db="EMBL/GenBank/DDBJ databases">
        <title>Diversity of carbapenemase encoding genes among Pseudomonas putida group clinical isolates in a tertiary Brazilian hospital.</title>
        <authorList>
            <person name="Alberto-Lei F."/>
            <person name="Nodari C.S."/>
            <person name="Streling A.P."/>
            <person name="Paulino J.T."/>
            <person name="Bessa-Neto F.O."/>
            <person name="Cayo R."/>
            <person name="Gales A.C."/>
        </authorList>
    </citation>
    <scope>NUCLEOTIDE SEQUENCE [LARGE SCALE GENOMIC DNA]</scope>
    <source>
        <strain evidence="5 6">14535</strain>
    </source>
</reference>
<evidence type="ECO:0000313" key="6">
    <source>
        <dbReference type="Proteomes" id="UP000556620"/>
    </source>
</evidence>
<keyword evidence="2" id="KW-0521">NADP</keyword>
<comment type="similarity">
    <text evidence="1">Belongs to the short-chain dehydrogenases/reductases (SDR) family.</text>
</comment>